<proteinExistence type="predicted"/>
<keyword evidence="2" id="KW-0732">Signal</keyword>
<evidence type="ECO:0000256" key="2">
    <source>
        <dbReference type="SAM" id="SignalP"/>
    </source>
</evidence>
<evidence type="ECO:0000256" key="1">
    <source>
        <dbReference type="SAM" id="MobiDB-lite"/>
    </source>
</evidence>
<reference evidence="3 4" key="1">
    <citation type="submission" date="2016-04" db="EMBL/GenBank/DDBJ databases">
        <title>Genome analyses suggest a sexual origin of heterokaryosis in a supposedly ancient asexual fungus.</title>
        <authorList>
            <person name="Ropars J."/>
            <person name="Sedzielewska K."/>
            <person name="Noel J."/>
            <person name="Charron P."/>
            <person name="Farinelli L."/>
            <person name="Marton T."/>
            <person name="Kruger M."/>
            <person name="Pelin A."/>
            <person name="Brachmann A."/>
            <person name="Corradi N."/>
        </authorList>
    </citation>
    <scope>NUCLEOTIDE SEQUENCE [LARGE SCALE GENOMIC DNA]</scope>
    <source>
        <strain evidence="3 4">C2</strain>
    </source>
</reference>
<feature type="compositionally biased region" description="Acidic residues" evidence="1">
    <location>
        <begin position="124"/>
        <end position="153"/>
    </location>
</feature>
<gene>
    <name evidence="3" type="ORF">RhiirC2_793114</name>
</gene>
<name>A0A2N1MG37_9GLOM</name>
<evidence type="ECO:0000313" key="3">
    <source>
        <dbReference type="EMBL" id="PKK60584.1"/>
    </source>
</evidence>
<dbReference type="AlphaFoldDB" id="A0A2N1MG37"/>
<feature type="signal peptide" evidence="2">
    <location>
        <begin position="1"/>
        <end position="27"/>
    </location>
</feature>
<comment type="caution">
    <text evidence="3">The sequence shown here is derived from an EMBL/GenBank/DDBJ whole genome shotgun (WGS) entry which is preliminary data.</text>
</comment>
<accession>A0A2N1MG37</accession>
<evidence type="ECO:0000313" key="4">
    <source>
        <dbReference type="Proteomes" id="UP000233469"/>
    </source>
</evidence>
<feature type="region of interest" description="Disordered" evidence="1">
    <location>
        <begin position="122"/>
        <end position="153"/>
    </location>
</feature>
<reference evidence="3 4" key="2">
    <citation type="submission" date="2017-10" db="EMBL/GenBank/DDBJ databases">
        <title>Extensive intraspecific genome diversity in a model arbuscular mycorrhizal fungus.</title>
        <authorList>
            <person name="Chen E.C.H."/>
            <person name="Morin E."/>
            <person name="Baudet D."/>
            <person name="Noel J."/>
            <person name="Ndikumana S."/>
            <person name="Charron P."/>
            <person name="St-Onge C."/>
            <person name="Giorgi J."/>
            <person name="Grigoriev I.V."/>
            <person name="Roux C."/>
            <person name="Martin F.M."/>
            <person name="Corradi N."/>
        </authorList>
    </citation>
    <scope>NUCLEOTIDE SEQUENCE [LARGE SCALE GENOMIC DNA]</scope>
    <source>
        <strain evidence="3 4">C2</strain>
    </source>
</reference>
<feature type="chain" id="PRO_5014631960" evidence="2">
    <location>
        <begin position="28"/>
        <end position="153"/>
    </location>
</feature>
<dbReference type="VEuPathDB" id="FungiDB:FUN_016997"/>
<dbReference type="EMBL" id="LLXL01002539">
    <property type="protein sequence ID" value="PKK60584.1"/>
    <property type="molecule type" value="Genomic_DNA"/>
</dbReference>
<dbReference type="Proteomes" id="UP000233469">
    <property type="component" value="Unassembled WGS sequence"/>
</dbReference>
<sequence>MSIRNLIIKTAFLLALVTASRLKEAKSHSLNTSKSSAKKLYVGRYEEDSLISITYTAATDTIANWIKSATEIAFTSNKVFEFVCRRIPQITLLVFYATSQWKVVVLRYLRLYFDENNGGNYNYDDVDNNNDNDNYDGDNNDDGDDSDDDDNDN</sequence>
<organism evidence="3 4">
    <name type="scientific">Rhizophagus irregularis</name>
    <dbReference type="NCBI Taxonomy" id="588596"/>
    <lineage>
        <taxon>Eukaryota</taxon>
        <taxon>Fungi</taxon>
        <taxon>Fungi incertae sedis</taxon>
        <taxon>Mucoromycota</taxon>
        <taxon>Glomeromycotina</taxon>
        <taxon>Glomeromycetes</taxon>
        <taxon>Glomerales</taxon>
        <taxon>Glomeraceae</taxon>
        <taxon>Rhizophagus</taxon>
    </lineage>
</organism>
<protein>
    <submittedName>
        <fullName evidence="3">Uncharacterized protein</fullName>
    </submittedName>
</protein>
<dbReference type="VEuPathDB" id="FungiDB:RhiirA1_460032"/>